<reference evidence="5" key="2">
    <citation type="journal article" date="2018" name="Genome Res.">
        <title>The genomic architecture and molecular evolution of ant odorant receptors.</title>
        <authorList>
            <person name="McKenzie S.K."/>
            <person name="Kronauer D.J.C."/>
        </authorList>
    </citation>
    <scope>NUCLEOTIDE SEQUENCE [LARGE SCALE GENOMIC DNA]</scope>
    <source>
        <strain evidence="5">Clonal line C1</strain>
    </source>
</reference>
<evidence type="ECO:0000256" key="1">
    <source>
        <dbReference type="ARBA" id="ARBA00007179"/>
    </source>
</evidence>
<sequence length="450" mass="50392">MPCAGFIGVVRSFGEWASRRIFSAMSRRSRYFENAYCAREEEIVSDAASMRRDVDNSQRAAKYTLRVLLQRILDKEPYEHAETDGGLYVGASGIAYTYLRLAERAATLELDEDNHLALANCYLSSSLEEVQRREGRAGTGFLLGDWGILAVAAALAAAERRDEAANKLVQRYLQTGVRCKEVNFLKCGSDEFFVGRAGFLYGALWLNRTMKKNVVPLEMMHEVARTIVTSGKAYARVHNGPCPLMYAYYGTEYLGAAHGLCAILQVLIQIPSFLDADPEVESTVRTCVDYFLTLQTTTGNFPCAMDEINRSGRMRDGDEELVHWCHGAPGVIYLMAAAYLRWKDQRYLDSCKRAGDLVWQKGLLRKGPGICHGVAGNGYVFLLLYRLTGDERHLYRAAKFADFMDSSQFQTSARTPDSPYSLYEGIAGTVCFLADLVEPNKAHFPFQDVF</sequence>
<dbReference type="SMART" id="SM01260">
    <property type="entry name" value="LANC_like"/>
    <property type="match status" value="1"/>
</dbReference>
<organism evidence="4 6">
    <name type="scientific">Ooceraea biroi</name>
    <name type="common">Clonal raider ant</name>
    <name type="synonym">Cerapachys biroi</name>
    <dbReference type="NCBI Taxonomy" id="2015173"/>
    <lineage>
        <taxon>Eukaryota</taxon>
        <taxon>Metazoa</taxon>
        <taxon>Ecdysozoa</taxon>
        <taxon>Arthropoda</taxon>
        <taxon>Hexapoda</taxon>
        <taxon>Insecta</taxon>
        <taxon>Pterygota</taxon>
        <taxon>Neoptera</taxon>
        <taxon>Endopterygota</taxon>
        <taxon>Hymenoptera</taxon>
        <taxon>Apocrita</taxon>
        <taxon>Aculeata</taxon>
        <taxon>Formicoidea</taxon>
        <taxon>Formicidae</taxon>
        <taxon>Dorylinae</taxon>
        <taxon>Ooceraea</taxon>
    </lineage>
</organism>
<dbReference type="OrthoDB" id="10257263at2759"/>
<dbReference type="GO" id="GO:0046872">
    <property type="term" value="F:metal ion binding"/>
    <property type="evidence" value="ECO:0007669"/>
    <property type="project" value="UniProtKB-KW"/>
</dbReference>
<dbReference type="Gene3D" id="1.50.10.10">
    <property type="match status" value="1"/>
</dbReference>
<evidence type="ECO:0000313" key="6">
    <source>
        <dbReference type="Proteomes" id="UP000053097"/>
    </source>
</evidence>
<dbReference type="PANTHER" id="PTHR12736:SF7">
    <property type="entry name" value="LANC-LIKE PROTEIN 3"/>
    <property type="match status" value="1"/>
</dbReference>
<evidence type="ECO:0000256" key="2">
    <source>
        <dbReference type="ARBA" id="ARBA00069999"/>
    </source>
</evidence>
<feature type="binding site" evidence="3">
    <location>
        <position position="372"/>
    </location>
    <ligand>
        <name>Zn(2+)</name>
        <dbReference type="ChEBI" id="CHEBI:29105"/>
    </ligand>
</feature>
<dbReference type="InterPro" id="IPR012341">
    <property type="entry name" value="6hp_glycosidase-like_sf"/>
</dbReference>
<dbReference type="Pfam" id="PF05147">
    <property type="entry name" value="LANC_like"/>
    <property type="match status" value="1"/>
</dbReference>
<dbReference type="CDD" id="cd04794">
    <property type="entry name" value="euk_LANCL"/>
    <property type="match status" value="1"/>
</dbReference>
<evidence type="ECO:0000256" key="3">
    <source>
        <dbReference type="PIRSR" id="PIRSR607822-1"/>
    </source>
</evidence>
<protein>
    <recommendedName>
        <fullName evidence="2">LanC-like protein 3 homolog</fullName>
    </recommendedName>
</protein>
<dbReference type="FunFam" id="1.50.10.10:FF:000012">
    <property type="entry name" value="LanC-like protein 3"/>
    <property type="match status" value="1"/>
</dbReference>
<feature type="binding site" evidence="3">
    <location>
        <position position="325"/>
    </location>
    <ligand>
        <name>Zn(2+)</name>
        <dbReference type="ChEBI" id="CHEBI:29105"/>
    </ligand>
</feature>
<gene>
    <name evidence="5" type="ORF">DMN91_006856</name>
    <name evidence="4" type="ORF">X777_16569</name>
</gene>
<dbReference type="GO" id="GO:0005886">
    <property type="term" value="C:plasma membrane"/>
    <property type="evidence" value="ECO:0007669"/>
    <property type="project" value="TreeGrafter"/>
</dbReference>
<keyword evidence="3" id="KW-0479">Metal-binding</keyword>
<dbReference type="Proteomes" id="UP000053097">
    <property type="component" value="Unassembled WGS sequence"/>
</dbReference>
<evidence type="ECO:0000313" key="4">
    <source>
        <dbReference type="EMBL" id="EZA47090.1"/>
    </source>
</evidence>
<dbReference type="PRINTS" id="PR01951">
    <property type="entry name" value="LANCEUKARYTE"/>
</dbReference>
<dbReference type="GO" id="GO:0005975">
    <property type="term" value="P:carbohydrate metabolic process"/>
    <property type="evidence" value="ECO:0007669"/>
    <property type="project" value="InterPro"/>
</dbReference>
<keyword evidence="6" id="KW-1185">Reference proteome</keyword>
<dbReference type="PANTHER" id="PTHR12736">
    <property type="entry name" value="LANC-LIKE PROTEIN"/>
    <property type="match status" value="1"/>
</dbReference>
<dbReference type="EMBL" id="QOIP01000007">
    <property type="protein sequence ID" value="RLU20249.1"/>
    <property type="molecule type" value="Genomic_DNA"/>
</dbReference>
<dbReference type="SUPFAM" id="SSF158745">
    <property type="entry name" value="LanC-like"/>
    <property type="match status" value="1"/>
</dbReference>
<dbReference type="GO" id="GO:0031179">
    <property type="term" value="P:peptide modification"/>
    <property type="evidence" value="ECO:0007669"/>
    <property type="project" value="InterPro"/>
</dbReference>
<dbReference type="PRINTS" id="PR01950">
    <property type="entry name" value="LANCSUPER"/>
</dbReference>
<dbReference type="InterPro" id="IPR007822">
    <property type="entry name" value="LANC-like"/>
</dbReference>
<dbReference type="AlphaFoldDB" id="A0A026VTT0"/>
<dbReference type="OMA" id="GTSAIMH"/>
<dbReference type="InterPro" id="IPR020464">
    <property type="entry name" value="LanC-like_prot_euk"/>
</dbReference>
<keyword evidence="3" id="KW-0862">Zinc</keyword>
<feature type="binding site" evidence="3">
    <location>
        <position position="371"/>
    </location>
    <ligand>
        <name>Zn(2+)</name>
        <dbReference type="ChEBI" id="CHEBI:29105"/>
    </ligand>
</feature>
<evidence type="ECO:0000313" key="5">
    <source>
        <dbReference type="EMBL" id="RLU20249.1"/>
    </source>
</evidence>
<name>A0A026VTT0_OOCBI</name>
<dbReference type="Proteomes" id="UP000279307">
    <property type="component" value="Chromosome 7"/>
</dbReference>
<reference evidence="5" key="3">
    <citation type="submission" date="2018-07" db="EMBL/GenBank/DDBJ databases">
        <authorList>
            <person name="Mckenzie S.K."/>
            <person name="Kronauer D.J.C."/>
        </authorList>
    </citation>
    <scope>NUCLEOTIDE SEQUENCE</scope>
    <source>
        <strain evidence="5">Clonal line C1</strain>
    </source>
</reference>
<dbReference type="EMBL" id="KK107942">
    <property type="protein sequence ID" value="EZA47090.1"/>
    <property type="molecule type" value="Genomic_DNA"/>
</dbReference>
<proteinExistence type="inferred from homology"/>
<comment type="similarity">
    <text evidence="1">Belongs to the LanC-like protein family.</text>
</comment>
<reference evidence="4 6" key="1">
    <citation type="journal article" date="2014" name="Curr. Biol.">
        <title>The genome of the clonal raider ant Cerapachys biroi.</title>
        <authorList>
            <person name="Oxley P.R."/>
            <person name="Ji L."/>
            <person name="Fetter-Pruneda I."/>
            <person name="McKenzie S.K."/>
            <person name="Li C."/>
            <person name="Hu H."/>
            <person name="Zhang G."/>
            <person name="Kronauer D.J."/>
        </authorList>
    </citation>
    <scope>NUCLEOTIDE SEQUENCE [LARGE SCALE GENOMIC DNA]</scope>
</reference>
<accession>A0A026VTT0</accession>